<dbReference type="Proteomes" id="UP001179952">
    <property type="component" value="Unassembled WGS sequence"/>
</dbReference>
<keyword evidence="3" id="KW-1185">Reference proteome</keyword>
<dbReference type="PANTHER" id="PTHR33373">
    <property type="entry name" value="OS07G0479600 PROTEIN"/>
    <property type="match status" value="1"/>
</dbReference>
<accession>A0AAV9ARC1</accession>
<reference evidence="2" key="1">
    <citation type="journal article" date="2023" name="Nat. Commun.">
        <title>Diploid and tetraploid genomes of Acorus and the evolution of monocots.</title>
        <authorList>
            <person name="Ma L."/>
            <person name="Liu K.W."/>
            <person name="Li Z."/>
            <person name="Hsiao Y.Y."/>
            <person name="Qi Y."/>
            <person name="Fu T."/>
            <person name="Tang G.D."/>
            <person name="Zhang D."/>
            <person name="Sun W.H."/>
            <person name="Liu D.K."/>
            <person name="Li Y."/>
            <person name="Chen G.Z."/>
            <person name="Liu X.D."/>
            <person name="Liao X.Y."/>
            <person name="Jiang Y.T."/>
            <person name="Yu X."/>
            <person name="Hao Y."/>
            <person name="Huang J."/>
            <person name="Zhao X.W."/>
            <person name="Ke S."/>
            <person name="Chen Y.Y."/>
            <person name="Wu W.L."/>
            <person name="Hsu J.L."/>
            <person name="Lin Y.F."/>
            <person name="Huang M.D."/>
            <person name="Li C.Y."/>
            <person name="Huang L."/>
            <person name="Wang Z.W."/>
            <person name="Zhao X."/>
            <person name="Zhong W.Y."/>
            <person name="Peng D.H."/>
            <person name="Ahmad S."/>
            <person name="Lan S."/>
            <person name="Zhang J.S."/>
            <person name="Tsai W.C."/>
            <person name="Van de Peer Y."/>
            <person name="Liu Z.J."/>
        </authorList>
    </citation>
    <scope>NUCLEOTIDE SEQUENCE</scope>
    <source>
        <strain evidence="2">SCP</strain>
    </source>
</reference>
<feature type="domain" description="Gag1-like clamp" evidence="1">
    <location>
        <begin position="69"/>
        <end position="109"/>
    </location>
</feature>
<name>A0AAV9ARC1_ACOGR</name>
<gene>
    <name evidence="2" type="ORF">QJS04_geneDACA000222</name>
</gene>
<evidence type="ECO:0000259" key="1">
    <source>
        <dbReference type="Pfam" id="PF13259"/>
    </source>
</evidence>
<reference evidence="2" key="2">
    <citation type="submission" date="2023-06" db="EMBL/GenBank/DDBJ databases">
        <authorList>
            <person name="Ma L."/>
            <person name="Liu K.-W."/>
            <person name="Li Z."/>
            <person name="Hsiao Y.-Y."/>
            <person name="Qi Y."/>
            <person name="Fu T."/>
            <person name="Tang G."/>
            <person name="Zhang D."/>
            <person name="Sun W.-H."/>
            <person name="Liu D.-K."/>
            <person name="Li Y."/>
            <person name="Chen G.-Z."/>
            <person name="Liu X.-D."/>
            <person name="Liao X.-Y."/>
            <person name="Jiang Y.-T."/>
            <person name="Yu X."/>
            <person name="Hao Y."/>
            <person name="Huang J."/>
            <person name="Zhao X.-W."/>
            <person name="Ke S."/>
            <person name="Chen Y.-Y."/>
            <person name="Wu W.-L."/>
            <person name="Hsu J.-L."/>
            <person name="Lin Y.-F."/>
            <person name="Huang M.-D."/>
            <person name="Li C.-Y."/>
            <person name="Huang L."/>
            <person name="Wang Z.-W."/>
            <person name="Zhao X."/>
            <person name="Zhong W.-Y."/>
            <person name="Peng D.-H."/>
            <person name="Ahmad S."/>
            <person name="Lan S."/>
            <person name="Zhang J.-S."/>
            <person name="Tsai W.-C."/>
            <person name="Van De Peer Y."/>
            <person name="Liu Z.-J."/>
        </authorList>
    </citation>
    <scope>NUCLEOTIDE SEQUENCE</scope>
    <source>
        <strain evidence="2">SCP</strain>
        <tissue evidence="2">Leaves</tissue>
    </source>
</reference>
<dbReference type="InterPro" id="IPR025124">
    <property type="entry name" value="Gag1-like_clamp"/>
</dbReference>
<evidence type="ECO:0000313" key="2">
    <source>
        <dbReference type="EMBL" id="KAK1266924.1"/>
    </source>
</evidence>
<comment type="caution">
    <text evidence="2">The sequence shown here is derived from an EMBL/GenBank/DDBJ whole genome shotgun (WGS) entry which is preliminary data.</text>
</comment>
<dbReference type="PANTHER" id="PTHR33373:SF28">
    <property type="entry name" value="OS07G0479600 PROTEIN"/>
    <property type="match status" value="1"/>
</dbReference>
<sequence>MESNVSRALSFETHVSSCPAATEGKRTVEEIANGSLFINKAAIDWHENRKQWIGDPSKRAHKTTKEPIISWSTTYDDLLSTGQSFAQPIPLSEMVDFLVDIWHEDGLYE</sequence>
<evidence type="ECO:0000313" key="3">
    <source>
        <dbReference type="Proteomes" id="UP001179952"/>
    </source>
</evidence>
<protein>
    <recommendedName>
        <fullName evidence="1">Gag1-like clamp domain-containing protein</fullName>
    </recommendedName>
</protein>
<dbReference type="EMBL" id="JAUJYN010000007">
    <property type="protein sequence ID" value="KAK1266924.1"/>
    <property type="molecule type" value="Genomic_DNA"/>
</dbReference>
<proteinExistence type="predicted"/>
<organism evidence="2 3">
    <name type="scientific">Acorus gramineus</name>
    <name type="common">Dwarf sweet flag</name>
    <dbReference type="NCBI Taxonomy" id="55184"/>
    <lineage>
        <taxon>Eukaryota</taxon>
        <taxon>Viridiplantae</taxon>
        <taxon>Streptophyta</taxon>
        <taxon>Embryophyta</taxon>
        <taxon>Tracheophyta</taxon>
        <taxon>Spermatophyta</taxon>
        <taxon>Magnoliopsida</taxon>
        <taxon>Liliopsida</taxon>
        <taxon>Acoraceae</taxon>
        <taxon>Acorus</taxon>
    </lineage>
</organism>
<dbReference type="Pfam" id="PF13259">
    <property type="entry name" value="clamp_Gag1-like"/>
    <property type="match status" value="1"/>
</dbReference>
<dbReference type="AlphaFoldDB" id="A0AAV9ARC1"/>